<feature type="transmembrane region" description="Helical" evidence="1">
    <location>
        <begin position="49"/>
        <end position="68"/>
    </location>
</feature>
<dbReference type="EMBL" id="NKYI01000001">
    <property type="protein sequence ID" value="PIK99258.1"/>
    <property type="molecule type" value="Genomic_DNA"/>
</dbReference>
<keyword evidence="1" id="KW-0472">Membrane</keyword>
<organism evidence="2 3">
    <name type="scientific">Raoultella ornithinolytica</name>
    <name type="common">Klebsiella ornithinolytica</name>
    <dbReference type="NCBI Taxonomy" id="54291"/>
    <lineage>
        <taxon>Bacteria</taxon>
        <taxon>Pseudomonadati</taxon>
        <taxon>Pseudomonadota</taxon>
        <taxon>Gammaproteobacteria</taxon>
        <taxon>Enterobacterales</taxon>
        <taxon>Enterobacteriaceae</taxon>
        <taxon>Klebsiella/Raoultella group</taxon>
        <taxon>Raoultella</taxon>
    </lineage>
</organism>
<dbReference type="Proteomes" id="UP000229713">
    <property type="component" value="Unassembled WGS sequence"/>
</dbReference>
<keyword evidence="1" id="KW-1133">Transmembrane helix</keyword>
<evidence type="ECO:0000256" key="1">
    <source>
        <dbReference type="SAM" id="Phobius"/>
    </source>
</evidence>
<name>A0A855FE42_RAOOR</name>
<evidence type="ECO:0000313" key="2">
    <source>
        <dbReference type="EMBL" id="PIK99258.1"/>
    </source>
</evidence>
<sequence>MHFTRHVPANIAGYCDISHMMEAASQTLIMVKERIGGNRRSIIEKGDKLNFFHFIFFLLKTIVLQKTVSAISK</sequence>
<dbReference type="AlphaFoldDB" id="A0A855FE42"/>
<dbReference type="RefSeq" id="WP_099842567.1">
    <property type="nucleotide sequence ID" value="NZ_JAUBKO010000106.1"/>
</dbReference>
<accession>A0A855FE42</accession>
<proteinExistence type="predicted"/>
<reference evidence="2 3" key="1">
    <citation type="submission" date="2017-07" db="EMBL/GenBank/DDBJ databases">
        <title>Raoultella ornithinolytica strain HH3 draft genome.</title>
        <authorList>
            <person name="Duceppe M.-O."/>
            <person name="Huang H."/>
            <person name="Phipps-Todd B."/>
        </authorList>
    </citation>
    <scope>NUCLEOTIDE SEQUENCE [LARGE SCALE GENOMIC DNA]</scope>
    <source>
        <strain evidence="2 3">HH3</strain>
    </source>
</reference>
<keyword evidence="1" id="KW-0812">Transmembrane</keyword>
<evidence type="ECO:0000313" key="3">
    <source>
        <dbReference type="Proteomes" id="UP000229713"/>
    </source>
</evidence>
<protein>
    <submittedName>
        <fullName evidence="2">Uncharacterized protein</fullName>
    </submittedName>
</protein>
<gene>
    <name evidence="2" type="ORF">CFY86_00030</name>
</gene>
<comment type="caution">
    <text evidence="2">The sequence shown here is derived from an EMBL/GenBank/DDBJ whole genome shotgun (WGS) entry which is preliminary data.</text>
</comment>